<dbReference type="RefSeq" id="WP_369061957.1">
    <property type="nucleotide sequence ID" value="NZ_CP158375.1"/>
</dbReference>
<evidence type="ECO:0000256" key="7">
    <source>
        <dbReference type="PROSITE-ProRule" id="PRU00284"/>
    </source>
</evidence>
<feature type="compositionally biased region" description="Low complexity" evidence="8">
    <location>
        <begin position="380"/>
        <end position="391"/>
    </location>
</feature>
<evidence type="ECO:0000256" key="8">
    <source>
        <dbReference type="SAM" id="MobiDB-lite"/>
    </source>
</evidence>
<evidence type="ECO:0000259" key="9">
    <source>
        <dbReference type="PROSITE" id="PS50111"/>
    </source>
</evidence>
<keyword evidence="2" id="KW-0812">Transmembrane</keyword>
<dbReference type="GO" id="GO:0006935">
    <property type="term" value="P:chemotaxis"/>
    <property type="evidence" value="ECO:0007669"/>
    <property type="project" value="InterPro"/>
</dbReference>
<reference evidence="10" key="1">
    <citation type="submission" date="2024-06" db="EMBL/GenBank/DDBJ databases">
        <title>Caulobacter inopinatus, sp. nov.</title>
        <authorList>
            <person name="Donachie S.P."/>
        </authorList>
    </citation>
    <scope>NUCLEOTIDE SEQUENCE</scope>
    <source>
        <strain evidence="10">73W</strain>
    </source>
</reference>
<dbReference type="PRINTS" id="PR00260">
    <property type="entry name" value="CHEMTRNSDUCR"/>
</dbReference>
<dbReference type="PROSITE" id="PS50111">
    <property type="entry name" value="CHEMOTAXIS_TRANSDUC_2"/>
    <property type="match status" value="2"/>
</dbReference>
<dbReference type="SMART" id="SM00283">
    <property type="entry name" value="MA"/>
    <property type="match status" value="2"/>
</dbReference>
<dbReference type="SUPFAM" id="SSF58104">
    <property type="entry name" value="Methyl-accepting chemotaxis protein (MCP) signaling domain"/>
    <property type="match status" value="2"/>
</dbReference>
<comment type="subcellular location">
    <subcellularLocation>
        <location evidence="1">Membrane</location>
        <topology evidence="1">Multi-pass membrane protein</topology>
    </subcellularLocation>
</comment>
<feature type="domain" description="Methyl-accepting transducer" evidence="9">
    <location>
        <begin position="356"/>
        <end position="627"/>
    </location>
</feature>
<evidence type="ECO:0000256" key="1">
    <source>
        <dbReference type="ARBA" id="ARBA00004141"/>
    </source>
</evidence>
<accession>A0AB39KW42</accession>
<dbReference type="PANTHER" id="PTHR32089:SF119">
    <property type="entry name" value="METHYL-ACCEPTING CHEMOTAXIS PROTEIN CTPL"/>
    <property type="match status" value="1"/>
</dbReference>
<dbReference type="GO" id="GO:0004888">
    <property type="term" value="F:transmembrane signaling receptor activity"/>
    <property type="evidence" value="ECO:0007669"/>
    <property type="project" value="InterPro"/>
</dbReference>
<keyword evidence="5 7" id="KW-0807">Transducer</keyword>
<feature type="region of interest" description="Disordered" evidence="8">
    <location>
        <begin position="380"/>
        <end position="408"/>
    </location>
</feature>
<proteinExistence type="inferred from homology"/>
<sequence>MALVKKTALANRPAPKSDPIEPATPTAPQPLPPRRAARTSSARERIGAATLELAGGLTQAAGAAAELTQAMNLIASGAEEAAGAAQESLAAVGEMAGAFEQARARADQARHRTRALEELAAESRVAVTASVEAVVQNARRQTQSVEVVRALEAHAERIGGLIGAVADIAEQTNLLALNAAIEADRAGDAGLAFTILAEEIRALADAAQGRSGDIGGVSRSIVTGIKEIATRLEAAAAISAREVEGGKDVVGVLADVATDLTAMRHDSELVLSAAIEAAAAIEQARRGAEVTAAAAEEQAAAAAQAQSAIAQQTYSLEQSEQAASELARMTDQIAAGSVSPEAVGAISVAAEELSATVQELSGSASQILVAADQINRGAQSQASATQEASAAMDQIRRSTQSTGKGAAANIRRTGAMRELLRKSRSDIERMIAAVRLAREETDAVVVLVDVLEDQSRRISKSSDAVTLLALRTTMLATSGAVEAARAGEAGRGFKLVSADVRNLAEAASRNADEVKDLVDDVALESGRVRRDLETVARAAEAEVERNAAVLDRLGLMAQDIDTLLAGAEEIGRGADNILQAVDQVAQGVSQIAAAADQAGGAALQAAGAARQQARGAEDLAAAIEEIALLAEALAAPTA</sequence>
<keyword evidence="4" id="KW-0472">Membrane</keyword>
<gene>
    <name evidence="10" type="ORF">ABOZ73_07350</name>
</gene>
<comment type="similarity">
    <text evidence="6">Belongs to the methyl-accepting chemotaxis (MCP) protein family.</text>
</comment>
<evidence type="ECO:0000256" key="5">
    <source>
        <dbReference type="ARBA" id="ARBA00023224"/>
    </source>
</evidence>
<name>A0AB39KW42_9CAUL</name>
<feature type="domain" description="Methyl-accepting transducer" evidence="9">
    <location>
        <begin position="56"/>
        <end position="299"/>
    </location>
</feature>
<dbReference type="PANTHER" id="PTHR32089">
    <property type="entry name" value="METHYL-ACCEPTING CHEMOTAXIS PROTEIN MCPB"/>
    <property type="match status" value="1"/>
</dbReference>
<organism evidence="10">
    <name type="scientific">Caulobacter sp. 73W</name>
    <dbReference type="NCBI Taxonomy" id="3161137"/>
    <lineage>
        <taxon>Bacteria</taxon>
        <taxon>Pseudomonadati</taxon>
        <taxon>Pseudomonadota</taxon>
        <taxon>Alphaproteobacteria</taxon>
        <taxon>Caulobacterales</taxon>
        <taxon>Caulobacteraceae</taxon>
        <taxon>Caulobacter</taxon>
    </lineage>
</organism>
<dbReference type="GO" id="GO:0007165">
    <property type="term" value="P:signal transduction"/>
    <property type="evidence" value="ECO:0007669"/>
    <property type="project" value="UniProtKB-KW"/>
</dbReference>
<keyword evidence="3" id="KW-1133">Transmembrane helix</keyword>
<dbReference type="InterPro" id="IPR004089">
    <property type="entry name" value="MCPsignal_dom"/>
</dbReference>
<dbReference type="GO" id="GO:0016020">
    <property type="term" value="C:membrane"/>
    <property type="evidence" value="ECO:0007669"/>
    <property type="project" value="InterPro"/>
</dbReference>
<feature type="region of interest" description="Disordered" evidence="8">
    <location>
        <begin position="1"/>
        <end position="42"/>
    </location>
</feature>
<dbReference type="EMBL" id="CP158375">
    <property type="protein sequence ID" value="XDO98222.1"/>
    <property type="molecule type" value="Genomic_DNA"/>
</dbReference>
<dbReference type="AlphaFoldDB" id="A0AB39KW42"/>
<dbReference type="Gene3D" id="1.10.287.950">
    <property type="entry name" value="Methyl-accepting chemotaxis protein"/>
    <property type="match status" value="2"/>
</dbReference>
<evidence type="ECO:0000256" key="4">
    <source>
        <dbReference type="ARBA" id="ARBA00023136"/>
    </source>
</evidence>
<evidence type="ECO:0000256" key="6">
    <source>
        <dbReference type="ARBA" id="ARBA00029447"/>
    </source>
</evidence>
<protein>
    <submittedName>
        <fullName evidence="10">Methyl-accepting chemotaxis protein</fullName>
    </submittedName>
</protein>
<dbReference type="InterPro" id="IPR004090">
    <property type="entry name" value="Chemotax_Me-accpt_rcpt"/>
</dbReference>
<evidence type="ECO:0000256" key="3">
    <source>
        <dbReference type="ARBA" id="ARBA00022989"/>
    </source>
</evidence>
<evidence type="ECO:0000256" key="2">
    <source>
        <dbReference type="ARBA" id="ARBA00022692"/>
    </source>
</evidence>
<dbReference type="Pfam" id="PF00015">
    <property type="entry name" value="MCPsignal"/>
    <property type="match status" value="2"/>
</dbReference>
<evidence type="ECO:0000313" key="10">
    <source>
        <dbReference type="EMBL" id="XDO98222.1"/>
    </source>
</evidence>